<proteinExistence type="predicted"/>
<accession>A0A919TQD5</accession>
<evidence type="ECO:0000313" key="1">
    <source>
        <dbReference type="EMBL" id="GIF18171.1"/>
    </source>
</evidence>
<sequence>MPNTEEAVLSRTEFPFDTTVAHPARVYNYWLGGKDNFEADRVAGERALAGGAKILPGVRANRAFLRRAVRFLAAEAGVRQFLDIGTGLPSAGNTHEIAQEVAADSRVVYVDNDPIVLAHARALLTSQTGTTAYIDADARDTGRILREAAGTLDFGQPVAVLFLMILQYIPDEDHPGRIVREILDALPAGSYLAHSDTALDISADANVATSAAGLNKRMPTNQHLRTPEQLATYYTGLELVEPGQVQLPKWRPAPDDPDPSLILSAYCGVARKP</sequence>
<dbReference type="InterPro" id="IPR029063">
    <property type="entry name" value="SAM-dependent_MTases_sf"/>
</dbReference>
<dbReference type="Pfam" id="PF04672">
    <property type="entry name" value="Methyltransf_19"/>
    <property type="match status" value="1"/>
</dbReference>
<evidence type="ECO:0000313" key="2">
    <source>
        <dbReference type="Proteomes" id="UP000623608"/>
    </source>
</evidence>
<keyword evidence="2" id="KW-1185">Reference proteome</keyword>
<dbReference type="InterPro" id="IPR006764">
    <property type="entry name" value="SAM_dep_MeTrfase_SAV2177_type"/>
</dbReference>
<comment type="caution">
    <text evidence="1">The sequence shown here is derived from an EMBL/GenBank/DDBJ whole genome shotgun (WGS) entry which is preliminary data.</text>
</comment>
<reference evidence="1" key="1">
    <citation type="submission" date="2021-01" db="EMBL/GenBank/DDBJ databases">
        <title>Whole genome shotgun sequence of Actinoplanes tereljensis NBRC 105297.</title>
        <authorList>
            <person name="Komaki H."/>
            <person name="Tamura T."/>
        </authorList>
    </citation>
    <scope>NUCLEOTIDE SEQUENCE</scope>
    <source>
        <strain evidence="1">NBRC 105297</strain>
    </source>
</reference>
<dbReference type="SUPFAM" id="SSF53335">
    <property type="entry name" value="S-adenosyl-L-methionine-dependent methyltransferases"/>
    <property type="match status" value="1"/>
</dbReference>
<dbReference type="Gene3D" id="3.40.50.150">
    <property type="entry name" value="Vaccinia Virus protein VP39"/>
    <property type="match status" value="1"/>
</dbReference>
<dbReference type="PIRSF" id="PIRSF017393">
    <property type="entry name" value="MTase_SAV2177"/>
    <property type="match status" value="1"/>
</dbReference>
<protein>
    <recommendedName>
        <fullName evidence="3">S-adenosyl methyltransferase</fullName>
    </recommendedName>
</protein>
<name>A0A919TQD5_9ACTN</name>
<evidence type="ECO:0008006" key="3">
    <source>
        <dbReference type="Google" id="ProtNLM"/>
    </source>
</evidence>
<dbReference type="AlphaFoldDB" id="A0A919TQD5"/>
<organism evidence="1 2">
    <name type="scientific">Paractinoplanes tereljensis</name>
    <dbReference type="NCBI Taxonomy" id="571912"/>
    <lineage>
        <taxon>Bacteria</taxon>
        <taxon>Bacillati</taxon>
        <taxon>Actinomycetota</taxon>
        <taxon>Actinomycetes</taxon>
        <taxon>Micromonosporales</taxon>
        <taxon>Micromonosporaceae</taxon>
        <taxon>Paractinoplanes</taxon>
    </lineage>
</organism>
<gene>
    <name evidence="1" type="ORF">Ate02nite_09010</name>
</gene>
<dbReference type="Proteomes" id="UP000623608">
    <property type="component" value="Unassembled WGS sequence"/>
</dbReference>
<dbReference type="EMBL" id="BOMY01000005">
    <property type="protein sequence ID" value="GIF18171.1"/>
    <property type="molecule type" value="Genomic_DNA"/>
</dbReference>